<dbReference type="PANTHER" id="PTHR41313:SF1">
    <property type="entry name" value="DNA METHYLASE ADENINE-SPECIFIC DOMAIN-CONTAINING PROTEIN"/>
    <property type="match status" value="1"/>
</dbReference>
<accession>A0ABW6BBL5</accession>
<evidence type="ECO:0000313" key="3">
    <source>
        <dbReference type="EMBL" id="MFD2965803.1"/>
    </source>
</evidence>
<feature type="region of interest" description="Disordered" evidence="1">
    <location>
        <begin position="452"/>
        <end position="506"/>
    </location>
</feature>
<evidence type="ECO:0000259" key="2">
    <source>
        <dbReference type="Pfam" id="PF07669"/>
    </source>
</evidence>
<dbReference type="InterPro" id="IPR029063">
    <property type="entry name" value="SAM-dependent_MTases_sf"/>
</dbReference>
<dbReference type="EMBL" id="JBHUPB010000001">
    <property type="protein sequence ID" value="MFD2965803.1"/>
    <property type="molecule type" value="Genomic_DNA"/>
</dbReference>
<protein>
    <submittedName>
        <fullName evidence="3">Eco57I restriction-modification methylase domain-containing protein</fullName>
    </submittedName>
</protein>
<feature type="domain" description="Type II methyltransferase M.TaqI-like" evidence="2">
    <location>
        <begin position="184"/>
        <end position="272"/>
    </location>
</feature>
<organism evidence="3 4">
    <name type="scientific">Sphingobacterium bambusae</name>
    <dbReference type="NCBI Taxonomy" id="662858"/>
    <lineage>
        <taxon>Bacteria</taxon>
        <taxon>Pseudomonadati</taxon>
        <taxon>Bacteroidota</taxon>
        <taxon>Sphingobacteriia</taxon>
        <taxon>Sphingobacteriales</taxon>
        <taxon>Sphingobacteriaceae</taxon>
        <taxon>Sphingobacterium</taxon>
    </lineage>
</organism>
<name>A0ABW6BBL5_9SPHI</name>
<keyword evidence="3" id="KW-0808">Transferase</keyword>
<feature type="compositionally biased region" description="Basic and acidic residues" evidence="1">
    <location>
        <begin position="496"/>
        <end position="506"/>
    </location>
</feature>
<dbReference type="InterPro" id="IPR052933">
    <property type="entry name" value="DNA_Protect_Modify"/>
</dbReference>
<feature type="compositionally biased region" description="Polar residues" evidence="1">
    <location>
        <begin position="471"/>
        <end position="495"/>
    </location>
</feature>
<dbReference type="Pfam" id="PF07669">
    <property type="entry name" value="Eco57I"/>
    <property type="match status" value="1"/>
</dbReference>
<keyword evidence="4" id="KW-1185">Reference proteome</keyword>
<dbReference type="RefSeq" id="WP_320184683.1">
    <property type="nucleotide sequence ID" value="NZ_CP138332.1"/>
</dbReference>
<dbReference type="InterPro" id="IPR011639">
    <property type="entry name" value="MethylTrfase_TaqI-like_dom"/>
</dbReference>
<sequence>MAFNKRRALQDNIIALQTAFTLESEGRPASHHEMEQLRRYHGFGGLKFILNAASKPEDIAAWPKADRSYFTLTNELYSLLKKHSKDDQDYKIKLDSMRSSVLSSFYTPPPLTKAIATAFLQHGIQLGNILEPSAGVGVFLDAFAGQPNIQTTAYEKDMLTGMILGQLHPSSRIHIKGFEEIPQRDHLSYDLVVGNIPFGEASVFDLSYSRGKDITKKQAAQNISNYFFIKGADMLREGGILAFISSQSLMNGKHNQPIRQALLGENNLIAAFRLPNNLFTDHAGTQVGSDLTILQRNSNKQSLNTKEQAFITNTIGDHGEPTNAYFDDHANIIHTQQKLGKDPYGRTAMLYLRDGGVEAIAKDLLKGLSKALSDNFKQDLYLATASTEIKTLGNDIQKPTNEIIKIEKLNKDIETNIHDSQPEKPKQLSIFDQHDSELPPNSKNPKSIAKAKLNRTQTSKKPSPALIQGNLFATAQDQRLSTDISSTANAPQNTKNKQDNQVESKI</sequence>
<evidence type="ECO:0000256" key="1">
    <source>
        <dbReference type="SAM" id="MobiDB-lite"/>
    </source>
</evidence>
<dbReference type="GO" id="GO:0008168">
    <property type="term" value="F:methyltransferase activity"/>
    <property type="evidence" value="ECO:0007669"/>
    <property type="project" value="UniProtKB-KW"/>
</dbReference>
<dbReference type="CDD" id="cd02440">
    <property type="entry name" value="AdoMet_MTases"/>
    <property type="match status" value="1"/>
</dbReference>
<reference evidence="4" key="1">
    <citation type="journal article" date="2019" name="Int. J. Syst. Evol. Microbiol.">
        <title>The Global Catalogue of Microorganisms (GCM) 10K type strain sequencing project: providing services to taxonomists for standard genome sequencing and annotation.</title>
        <authorList>
            <consortium name="The Broad Institute Genomics Platform"/>
            <consortium name="The Broad Institute Genome Sequencing Center for Infectious Disease"/>
            <person name="Wu L."/>
            <person name="Ma J."/>
        </authorList>
    </citation>
    <scope>NUCLEOTIDE SEQUENCE [LARGE SCALE GENOMIC DNA]</scope>
    <source>
        <strain evidence="4">KCTC 22814</strain>
    </source>
</reference>
<dbReference type="Proteomes" id="UP001597525">
    <property type="component" value="Unassembled WGS sequence"/>
</dbReference>
<gene>
    <name evidence="3" type="ORF">ACFS7Y_00260</name>
</gene>
<proteinExistence type="predicted"/>
<dbReference type="GO" id="GO:0032259">
    <property type="term" value="P:methylation"/>
    <property type="evidence" value="ECO:0007669"/>
    <property type="project" value="UniProtKB-KW"/>
</dbReference>
<keyword evidence="3" id="KW-0489">Methyltransferase</keyword>
<evidence type="ECO:0000313" key="4">
    <source>
        <dbReference type="Proteomes" id="UP001597525"/>
    </source>
</evidence>
<comment type="caution">
    <text evidence="3">The sequence shown here is derived from an EMBL/GenBank/DDBJ whole genome shotgun (WGS) entry which is preliminary data.</text>
</comment>
<dbReference type="PRINTS" id="PR00507">
    <property type="entry name" value="N12N6MTFRASE"/>
</dbReference>
<dbReference type="PANTHER" id="PTHR41313">
    <property type="entry name" value="ADENINE-SPECIFIC METHYLTRANSFERASE"/>
    <property type="match status" value="1"/>
</dbReference>
<dbReference type="SUPFAM" id="SSF53335">
    <property type="entry name" value="S-adenosyl-L-methionine-dependent methyltransferases"/>
    <property type="match status" value="1"/>
</dbReference>
<dbReference type="Gene3D" id="3.40.50.150">
    <property type="entry name" value="Vaccinia Virus protein VP39"/>
    <property type="match status" value="1"/>
</dbReference>